<sequence length="77" mass="8788">MDDKLKEKVNQFLMGKETENINVLSIPEELQKYNVDEFNFDEEDGTVLVLSPEWLVELKAEVKNGVIAGLTEVFSRA</sequence>
<proteinExistence type="predicted"/>
<dbReference type="AlphaFoldDB" id="A0A1L5FAU9"/>
<protein>
    <submittedName>
        <fullName evidence="1">Uncharacterized protein</fullName>
    </submittedName>
</protein>
<accession>A0A1L5FAU9</accession>
<gene>
    <name evidence="1" type="ORF">BS101_15790</name>
</gene>
<name>A0A1L5FAU9_CLOKL</name>
<organism evidence="1 2">
    <name type="scientific">Clostridium kluyveri</name>
    <dbReference type="NCBI Taxonomy" id="1534"/>
    <lineage>
        <taxon>Bacteria</taxon>
        <taxon>Bacillati</taxon>
        <taxon>Bacillota</taxon>
        <taxon>Clostridia</taxon>
        <taxon>Eubacteriales</taxon>
        <taxon>Clostridiaceae</taxon>
        <taxon>Clostridium</taxon>
    </lineage>
</organism>
<reference evidence="1 2" key="1">
    <citation type="submission" date="2016-12" db="EMBL/GenBank/DDBJ databases">
        <title>Complete genome sequence of Clostridium kluyveri JZZ isolated from the pit mud of a Chinese flavor liquor-making factory.</title>
        <authorList>
            <person name="Wang Y."/>
        </authorList>
    </citation>
    <scope>NUCLEOTIDE SEQUENCE [LARGE SCALE GENOMIC DNA]</scope>
    <source>
        <strain evidence="1 2">JZZ</strain>
    </source>
</reference>
<dbReference type="EMBL" id="CP018335">
    <property type="protein sequence ID" value="APM40097.1"/>
    <property type="molecule type" value="Genomic_DNA"/>
</dbReference>
<evidence type="ECO:0000313" key="1">
    <source>
        <dbReference type="EMBL" id="APM40097.1"/>
    </source>
</evidence>
<evidence type="ECO:0000313" key="2">
    <source>
        <dbReference type="Proteomes" id="UP000184604"/>
    </source>
</evidence>
<dbReference type="Proteomes" id="UP000184604">
    <property type="component" value="Chromosome"/>
</dbReference>
<dbReference type="RefSeq" id="WP_073539708.1">
    <property type="nucleotide sequence ID" value="NZ_CP018335.1"/>
</dbReference>